<feature type="transmembrane region" description="Helical" evidence="1">
    <location>
        <begin position="171"/>
        <end position="194"/>
    </location>
</feature>
<feature type="transmembrane region" description="Helical" evidence="1">
    <location>
        <begin position="138"/>
        <end position="159"/>
    </location>
</feature>
<dbReference type="GO" id="GO:0016020">
    <property type="term" value="C:membrane"/>
    <property type="evidence" value="ECO:0007669"/>
    <property type="project" value="TreeGrafter"/>
</dbReference>
<keyword evidence="3" id="KW-1185">Reference proteome</keyword>
<reference evidence="2" key="1">
    <citation type="submission" date="2021-09" db="EMBL/GenBank/DDBJ databases">
        <authorList>
            <consortium name="AG Swart"/>
            <person name="Singh M."/>
            <person name="Singh A."/>
            <person name="Seah K."/>
            <person name="Emmerich C."/>
        </authorList>
    </citation>
    <scope>NUCLEOTIDE SEQUENCE</scope>
    <source>
        <strain evidence="2">ATCC30299</strain>
    </source>
</reference>
<evidence type="ECO:0000313" key="2">
    <source>
        <dbReference type="EMBL" id="CAG9329785.1"/>
    </source>
</evidence>
<protein>
    <submittedName>
        <fullName evidence="2">Uncharacterized protein</fullName>
    </submittedName>
</protein>
<keyword evidence="1" id="KW-1133">Transmembrane helix</keyword>
<dbReference type="PANTHER" id="PTHR12242:SF1">
    <property type="entry name" value="MYND-TYPE DOMAIN-CONTAINING PROTEIN"/>
    <property type="match status" value="1"/>
</dbReference>
<comment type="caution">
    <text evidence="2">The sequence shown here is derived from an EMBL/GenBank/DDBJ whole genome shotgun (WGS) entry which is preliminary data.</text>
</comment>
<dbReference type="EMBL" id="CAJZBQ010000048">
    <property type="protein sequence ID" value="CAG9329785.1"/>
    <property type="molecule type" value="Genomic_DNA"/>
</dbReference>
<name>A0AAU9JW82_9CILI</name>
<feature type="transmembrane region" description="Helical" evidence="1">
    <location>
        <begin position="45"/>
        <end position="70"/>
    </location>
</feature>
<feature type="transmembrane region" description="Helical" evidence="1">
    <location>
        <begin position="21"/>
        <end position="39"/>
    </location>
</feature>
<feature type="transmembrane region" description="Helical" evidence="1">
    <location>
        <begin position="77"/>
        <end position="99"/>
    </location>
</feature>
<dbReference type="PANTHER" id="PTHR12242">
    <property type="entry name" value="OS02G0130600 PROTEIN-RELATED"/>
    <property type="match status" value="1"/>
</dbReference>
<keyword evidence="1" id="KW-0472">Membrane</keyword>
<feature type="transmembrane region" description="Helical" evidence="1">
    <location>
        <begin position="111"/>
        <end position="131"/>
    </location>
</feature>
<evidence type="ECO:0000256" key="1">
    <source>
        <dbReference type="SAM" id="Phobius"/>
    </source>
</evidence>
<dbReference type="Proteomes" id="UP001162131">
    <property type="component" value="Unassembled WGS sequence"/>
</dbReference>
<accession>A0AAU9JW82</accession>
<proteinExistence type="predicted"/>
<evidence type="ECO:0000313" key="3">
    <source>
        <dbReference type="Proteomes" id="UP001162131"/>
    </source>
</evidence>
<sequence>MNSSGDSTPRSDTNRFRMLKFLRIGFSLILLSIFIVGIFRTSFYFFIYLTNWGLTLTAIYFLVSSISYYYSKYMPATFILFETVWCIGWCIFVVFWGIVGPLKGHDIITDILLHILPIVLVIIDFALNEIIMSRKHCVFPIGVSMVYLICINVPYSIAVHEVYPLMNYKNVWTYLILFLSLAIQISALEIGIWIKRKQIGNQRILELELEGAKVISSVQNV</sequence>
<keyword evidence="1" id="KW-0812">Transmembrane</keyword>
<organism evidence="2 3">
    <name type="scientific">Blepharisma stoltei</name>
    <dbReference type="NCBI Taxonomy" id="1481888"/>
    <lineage>
        <taxon>Eukaryota</taxon>
        <taxon>Sar</taxon>
        <taxon>Alveolata</taxon>
        <taxon>Ciliophora</taxon>
        <taxon>Postciliodesmatophora</taxon>
        <taxon>Heterotrichea</taxon>
        <taxon>Heterotrichida</taxon>
        <taxon>Blepharismidae</taxon>
        <taxon>Blepharisma</taxon>
    </lineage>
</organism>
<dbReference type="AlphaFoldDB" id="A0AAU9JW82"/>
<gene>
    <name evidence="2" type="ORF">BSTOLATCC_MIC49404</name>
</gene>